<dbReference type="EMBL" id="JACHEX010000004">
    <property type="protein sequence ID" value="MBB6063088.1"/>
    <property type="molecule type" value="Genomic_DNA"/>
</dbReference>
<dbReference type="InterPro" id="IPR004791">
    <property type="entry name" value="UvrC"/>
</dbReference>
<dbReference type="InterPro" id="IPR010994">
    <property type="entry name" value="RuvA_2-like"/>
</dbReference>
<dbReference type="HAMAP" id="MF_00203">
    <property type="entry name" value="UvrC"/>
    <property type="match status" value="1"/>
</dbReference>
<dbReference type="InterPro" id="IPR000305">
    <property type="entry name" value="GIY-YIG_endonuc"/>
</dbReference>
<keyword evidence="4 6" id="KW-0267">Excision nuclease</keyword>
<evidence type="ECO:0000259" key="7">
    <source>
        <dbReference type="PROSITE" id="PS50151"/>
    </source>
</evidence>
<feature type="domain" description="UVR" evidence="7">
    <location>
        <begin position="193"/>
        <end position="228"/>
    </location>
</feature>
<dbReference type="PANTHER" id="PTHR30562:SF1">
    <property type="entry name" value="UVRABC SYSTEM PROTEIN C"/>
    <property type="match status" value="1"/>
</dbReference>
<dbReference type="Pfam" id="PF08459">
    <property type="entry name" value="UvrC_RNaseH_dom"/>
    <property type="match status" value="1"/>
</dbReference>
<dbReference type="PANTHER" id="PTHR30562">
    <property type="entry name" value="UVRC/OXIDOREDUCTASE"/>
    <property type="match status" value="1"/>
</dbReference>
<dbReference type="Pfam" id="PF14520">
    <property type="entry name" value="HHH_5"/>
    <property type="match status" value="1"/>
</dbReference>
<comment type="subcellular location">
    <subcellularLocation>
        <location evidence="6">Cytoplasm</location>
    </subcellularLocation>
</comment>
<dbReference type="InterPro" id="IPR001162">
    <property type="entry name" value="UvrC_RNase_H_dom"/>
</dbReference>
<dbReference type="GO" id="GO:0009381">
    <property type="term" value="F:excinuclease ABC activity"/>
    <property type="evidence" value="ECO:0007669"/>
    <property type="project" value="UniProtKB-UniRule"/>
</dbReference>
<evidence type="ECO:0000259" key="9">
    <source>
        <dbReference type="PROSITE" id="PS50165"/>
    </source>
</evidence>
<dbReference type="AlphaFoldDB" id="A0A841GTE7"/>
<dbReference type="GO" id="GO:0003677">
    <property type="term" value="F:DNA binding"/>
    <property type="evidence" value="ECO:0007669"/>
    <property type="project" value="UniProtKB-UniRule"/>
</dbReference>
<dbReference type="GO" id="GO:0009432">
    <property type="term" value="P:SOS response"/>
    <property type="evidence" value="ECO:0007669"/>
    <property type="project" value="UniProtKB-UniRule"/>
</dbReference>
<dbReference type="GO" id="GO:0005737">
    <property type="term" value="C:cytoplasm"/>
    <property type="evidence" value="ECO:0007669"/>
    <property type="project" value="UniProtKB-SubCell"/>
</dbReference>
<proteinExistence type="inferred from homology"/>
<evidence type="ECO:0000256" key="6">
    <source>
        <dbReference type="HAMAP-Rule" id="MF_00203"/>
    </source>
</evidence>
<dbReference type="FunFam" id="3.40.1440.10:FF:000001">
    <property type="entry name" value="UvrABC system protein C"/>
    <property type="match status" value="1"/>
</dbReference>
<evidence type="ECO:0000313" key="11">
    <source>
        <dbReference type="Proteomes" id="UP000555828"/>
    </source>
</evidence>
<feature type="domain" description="UvrC family homology region profile" evidence="9">
    <location>
        <begin position="241"/>
        <end position="437"/>
    </location>
</feature>
<accession>A0A841GTE7</accession>
<dbReference type="SUPFAM" id="SSF46600">
    <property type="entry name" value="C-terminal UvrC-binding domain of UvrB"/>
    <property type="match status" value="1"/>
</dbReference>
<sequence>MLDKSVLYNVSEKPGVYIFKNGSEYIYIGKAKNLKRRLSSHFSFKEEKSRLIIEESNSLEVIVVKNEKEALLLEATLIFKHKPKYNIMLKEGERYPYIRISDDEYPYVEVTRSRKSSGIFFGPFTNITFTRLLLEILQKIFGFRTCKKDLSKIKKPCIEYHLKTCLAPCRFENKNIYMSAINNLKKVLSGDFEFVKDYIEQKMNYHSKMLDFENAAKYRDLLLSFEKLLNTQGVILKDKRCVDYIAYSKGVFLVLKVRGGVLLSKLFYEANLSFEEFLYQFYYGMKSDLPTKIVTFESNNLNKIEFDIPINVSLDDSDRYLLEIAYENLKEHFKAKRLRKDTLKKIKEILGLKKIPYRIEGTDISHRNGKFTVASLVVFENGVPKPEEYRRYKLGDILDDFESIRMFVRKRYTKHEVPDLIFVDGGRGQVNAAIEAFNELGLNVDVIGIAKKEEIIVTKNKEFKLKENDEVLRTLIAIRDETHRVANSFSGSLKLKNYTLSKLDDIPGIGPKRKKLLLKKYKSIENIKMAPLDELSKIVGKKIALRLKEYL</sequence>
<dbReference type="Gene3D" id="3.40.1440.10">
    <property type="entry name" value="GIY-YIG endonuclease"/>
    <property type="match status" value="1"/>
</dbReference>
<dbReference type="GO" id="GO:0009380">
    <property type="term" value="C:excinuclease repair complex"/>
    <property type="evidence" value="ECO:0007669"/>
    <property type="project" value="InterPro"/>
</dbReference>
<keyword evidence="6" id="KW-0742">SOS response</keyword>
<comment type="subunit">
    <text evidence="6">Interacts with UvrB in an incision complex.</text>
</comment>
<gene>
    <name evidence="6" type="primary">uvrC</name>
    <name evidence="10" type="ORF">HNP65_001551</name>
</gene>
<organism evidence="10 11">
    <name type="scientific">Thermosipho japonicus</name>
    <dbReference type="NCBI Taxonomy" id="90323"/>
    <lineage>
        <taxon>Bacteria</taxon>
        <taxon>Thermotogati</taxon>
        <taxon>Thermotogota</taxon>
        <taxon>Thermotogae</taxon>
        <taxon>Thermotogales</taxon>
        <taxon>Fervidobacteriaceae</taxon>
        <taxon>Thermosipho</taxon>
    </lineage>
</organism>
<dbReference type="SMART" id="SM00465">
    <property type="entry name" value="GIYc"/>
    <property type="match status" value="1"/>
</dbReference>
<dbReference type="NCBIfam" id="TIGR00194">
    <property type="entry name" value="uvrC"/>
    <property type="match status" value="1"/>
</dbReference>
<dbReference type="PROSITE" id="PS50151">
    <property type="entry name" value="UVR"/>
    <property type="match status" value="1"/>
</dbReference>
<keyword evidence="1 6" id="KW-0963">Cytoplasm</keyword>
<evidence type="ECO:0000256" key="3">
    <source>
        <dbReference type="ARBA" id="ARBA00022769"/>
    </source>
</evidence>
<comment type="function">
    <text evidence="6">The UvrABC repair system catalyzes the recognition and processing of DNA lesions. UvrC both incises the 5' and 3' sides of the lesion. The N-terminal half is responsible for the 3' incision and the C-terminal half is responsible for the 5' incision.</text>
</comment>
<feature type="domain" description="GIY-YIG" evidence="8">
    <location>
        <begin position="12"/>
        <end position="87"/>
    </location>
</feature>
<keyword evidence="3 6" id="KW-0228">DNA excision</keyword>
<dbReference type="Pfam" id="PF02151">
    <property type="entry name" value="UVR"/>
    <property type="match status" value="1"/>
</dbReference>
<evidence type="ECO:0000256" key="2">
    <source>
        <dbReference type="ARBA" id="ARBA00022763"/>
    </source>
</evidence>
<dbReference type="InterPro" id="IPR038476">
    <property type="entry name" value="UvrC_RNase_H_dom_sf"/>
</dbReference>
<evidence type="ECO:0000313" key="10">
    <source>
        <dbReference type="EMBL" id="MBB6063088.1"/>
    </source>
</evidence>
<dbReference type="CDD" id="cd10434">
    <property type="entry name" value="GIY-YIG_UvrC_Cho"/>
    <property type="match status" value="1"/>
</dbReference>
<reference evidence="10 11" key="1">
    <citation type="submission" date="2020-08" db="EMBL/GenBank/DDBJ databases">
        <title>Genomic Encyclopedia of Type Strains, Phase IV (KMG-IV): sequencing the most valuable type-strain genomes for metagenomic binning, comparative biology and taxonomic classification.</title>
        <authorList>
            <person name="Goeker M."/>
        </authorList>
    </citation>
    <scope>NUCLEOTIDE SEQUENCE [LARGE SCALE GENOMIC DNA]</scope>
    <source>
        <strain evidence="10 11">DSM 13481</strain>
    </source>
</reference>
<dbReference type="GO" id="GO:0006289">
    <property type="term" value="P:nucleotide-excision repair"/>
    <property type="evidence" value="ECO:0007669"/>
    <property type="project" value="UniProtKB-UniRule"/>
</dbReference>
<keyword evidence="11" id="KW-1185">Reference proteome</keyword>
<dbReference type="Pfam" id="PF01541">
    <property type="entry name" value="GIY-YIG"/>
    <property type="match status" value="1"/>
</dbReference>
<dbReference type="InterPro" id="IPR047296">
    <property type="entry name" value="GIY-YIG_UvrC_Cho"/>
</dbReference>
<comment type="similarity">
    <text evidence="6">Belongs to the UvrC family.</text>
</comment>
<dbReference type="SUPFAM" id="SSF47781">
    <property type="entry name" value="RuvA domain 2-like"/>
    <property type="match status" value="1"/>
</dbReference>
<keyword evidence="2 6" id="KW-0227">DNA damage</keyword>
<name>A0A841GTE7_9BACT</name>
<protein>
    <recommendedName>
        <fullName evidence="6">UvrABC system protein C</fullName>
        <shortName evidence="6">Protein UvrC</shortName>
    </recommendedName>
    <alternativeName>
        <fullName evidence="6">Excinuclease ABC subunit C</fullName>
    </alternativeName>
</protein>
<evidence type="ECO:0000259" key="8">
    <source>
        <dbReference type="PROSITE" id="PS50164"/>
    </source>
</evidence>
<dbReference type="PROSITE" id="PS50165">
    <property type="entry name" value="UVRC"/>
    <property type="match status" value="1"/>
</dbReference>
<comment type="caution">
    <text evidence="10">The sequence shown here is derived from an EMBL/GenBank/DDBJ whole genome shotgun (WGS) entry which is preliminary data.</text>
</comment>
<dbReference type="RefSeq" id="WP_184619686.1">
    <property type="nucleotide sequence ID" value="NZ_JACHEX010000004.1"/>
</dbReference>
<dbReference type="InterPro" id="IPR035901">
    <property type="entry name" value="GIY-YIG_endonuc_sf"/>
</dbReference>
<dbReference type="InterPro" id="IPR036876">
    <property type="entry name" value="UVR_dom_sf"/>
</dbReference>
<evidence type="ECO:0000256" key="4">
    <source>
        <dbReference type="ARBA" id="ARBA00022881"/>
    </source>
</evidence>
<keyword evidence="5 6" id="KW-0234">DNA repair</keyword>
<evidence type="ECO:0000256" key="1">
    <source>
        <dbReference type="ARBA" id="ARBA00022490"/>
    </source>
</evidence>
<dbReference type="Gene3D" id="3.30.420.340">
    <property type="entry name" value="UvrC, RNAse H endonuclease domain"/>
    <property type="match status" value="1"/>
</dbReference>
<dbReference type="InterPro" id="IPR050066">
    <property type="entry name" value="UvrABC_protein_C"/>
</dbReference>
<dbReference type="SUPFAM" id="SSF82771">
    <property type="entry name" value="GIY-YIG endonuclease"/>
    <property type="match status" value="1"/>
</dbReference>
<dbReference type="Gene3D" id="1.10.150.20">
    <property type="entry name" value="5' to 3' exonuclease, C-terminal subdomain"/>
    <property type="match status" value="1"/>
</dbReference>
<dbReference type="InterPro" id="IPR001943">
    <property type="entry name" value="UVR_dom"/>
</dbReference>
<dbReference type="Proteomes" id="UP000555828">
    <property type="component" value="Unassembled WGS sequence"/>
</dbReference>
<dbReference type="PROSITE" id="PS50164">
    <property type="entry name" value="GIY_YIG"/>
    <property type="match status" value="1"/>
</dbReference>
<evidence type="ECO:0000256" key="5">
    <source>
        <dbReference type="ARBA" id="ARBA00023204"/>
    </source>
</evidence>